<accession>A0ACB8IDL9</accession>
<sequence length="543" mass="59876">MITEPLLINKNPKGGIRTLPFIIANEAFESMASTGFMPNMILYLCREYNMKITEGTNVLFFWSAASSFLPILGAFLADSYVGRYLMIGFGCITCLLGMVLLWLTTIFPHARPVACDYPLRDSCESATGSQLMLLYLAFGLMSLGGGGIRSSSLAFGAEQLEKRDGIKSKSECALKSYFGWYYVSVSASSMVAVTLIVYIQDNLGWKVGFGIPAAIMLLSALCFFLASPFYVKSKANTSLLSGLIQVLVASYKNRHIKLSLPQAAEERYHHREGSVRLVPSENLRCLNKACIIKHPEQDLTLDGRASDPWSLCTVDQASSMDRHVSRNFEIPAASFCIFTIITMTLWVGFYDRILLPLASKIKGKPCQLSLKQRMGIGLLFSTASMAAWAITETVRRRIAIDEGLSDDPRAVVQMSAMWLLPYLVLSGLAMAFNMIGQTEFYYSELPKSMSSIASAFLGVGMSAASLVASLIMNAVDDVTRSGGKQGWIPSNINKGHYDHYFWLLSALNMANFVYFLACCKAYGPCRVEVRKALDNADGMQEEC</sequence>
<gene>
    <name evidence="1" type="ORF">KPL71_022643</name>
</gene>
<keyword evidence="2" id="KW-1185">Reference proteome</keyword>
<reference evidence="2" key="1">
    <citation type="journal article" date="2023" name="Hortic. Res.">
        <title>A chromosome-level phased genome enabling allele-level studies in sweet orange: a case study on citrus Huanglongbing tolerance.</title>
        <authorList>
            <person name="Wu B."/>
            <person name="Yu Q."/>
            <person name="Deng Z."/>
            <person name="Duan Y."/>
            <person name="Luo F."/>
            <person name="Gmitter F. Jr."/>
        </authorList>
    </citation>
    <scope>NUCLEOTIDE SEQUENCE [LARGE SCALE GENOMIC DNA]</scope>
    <source>
        <strain evidence="2">cv. Valencia</strain>
    </source>
</reference>
<evidence type="ECO:0000313" key="1">
    <source>
        <dbReference type="EMBL" id="KAH9695132.1"/>
    </source>
</evidence>
<evidence type="ECO:0000313" key="2">
    <source>
        <dbReference type="Proteomes" id="UP000829398"/>
    </source>
</evidence>
<name>A0ACB8IDL9_CITSI</name>
<dbReference type="Proteomes" id="UP000829398">
    <property type="component" value="Chromosome 8"/>
</dbReference>
<proteinExistence type="predicted"/>
<dbReference type="EMBL" id="CM039177">
    <property type="protein sequence ID" value="KAH9695132.1"/>
    <property type="molecule type" value="Genomic_DNA"/>
</dbReference>
<organism evidence="1 2">
    <name type="scientific">Citrus sinensis</name>
    <name type="common">Sweet orange</name>
    <name type="synonym">Citrus aurantium var. sinensis</name>
    <dbReference type="NCBI Taxonomy" id="2711"/>
    <lineage>
        <taxon>Eukaryota</taxon>
        <taxon>Viridiplantae</taxon>
        <taxon>Streptophyta</taxon>
        <taxon>Embryophyta</taxon>
        <taxon>Tracheophyta</taxon>
        <taxon>Spermatophyta</taxon>
        <taxon>Magnoliopsida</taxon>
        <taxon>eudicotyledons</taxon>
        <taxon>Gunneridae</taxon>
        <taxon>Pentapetalae</taxon>
        <taxon>rosids</taxon>
        <taxon>malvids</taxon>
        <taxon>Sapindales</taxon>
        <taxon>Rutaceae</taxon>
        <taxon>Aurantioideae</taxon>
        <taxon>Citrus</taxon>
    </lineage>
</organism>
<comment type="caution">
    <text evidence="1">The sequence shown here is derived from an EMBL/GenBank/DDBJ whole genome shotgun (WGS) entry which is preliminary data.</text>
</comment>
<protein>
    <submittedName>
        <fullName evidence="1">Protein NRT1/ PTR FAMILY 1.2</fullName>
    </submittedName>
</protein>